<reference evidence="2" key="1">
    <citation type="submission" date="2018-06" db="EMBL/GenBank/DDBJ databases">
        <authorList>
            <person name="Zhirakovskaya E."/>
        </authorList>
    </citation>
    <scope>NUCLEOTIDE SEQUENCE</scope>
</reference>
<accession>A0A3B0TND2</accession>
<protein>
    <submittedName>
        <fullName evidence="2">Protein yceI</fullName>
    </submittedName>
</protein>
<dbReference type="PANTHER" id="PTHR34406">
    <property type="entry name" value="PROTEIN YCEI"/>
    <property type="match status" value="1"/>
</dbReference>
<name>A0A3B0TND2_9ZZZZ</name>
<feature type="domain" description="Lipid/polyisoprenoid-binding YceI-like" evidence="1">
    <location>
        <begin position="36"/>
        <end position="200"/>
    </location>
</feature>
<dbReference type="PANTHER" id="PTHR34406:SF1">
    <property type="entry name" value="PROTEIN YCEI"/>
    <property type="match status" value="1"/>
</dbReference>
<dbReference type="EMBL" id="UOEH01000670">
    <property type="protein sequence ID" value="VAW08546.1"/>
    <property type="molecule type" value="Genomic_DNA"/>
</dbReference>
<gene>
    <name evidence="2" type="ORF">MNBD_ALPHA05-756</name>
</gene>
<dbReference type="SUPFAM" id="SSF101874">
    <property type="entry name" value="YceI-like"/>
    <property type="match status" value="1"/>
</dbReference>
<dbReference type="AlphaFoldDB" id="A0A3B0TND2"/>
<proteinExistence type="predicted"/>
<evidence type="ECO:0000259" key="1">
    <source>
        <dbReference type="SMART" id="SM00867"/>
    </source>
</evidence>
<dbReference type="InterPro" id="IPR007372">
    <property type="entry name" value="Lipid/polyisoprenoid-bd_YceI"/>
</dbReference>
<organism evidence="2">
    <name type="scientific">hydrothermal vent metagenome</name>
    <dbReference type="NCBI Taxonomy" id="652676"/>
    <lineage>
        <taxon>unclassified sequences</taxon>
        <taxon>metagenomes</taxon>
        <taxon>ecological metagenomes</taxon>
    </lineage>
</organism>
<dbReference type="InterPro" id="IPR036761">
    <property type="entry name" value="TTHA0802/YceI-like_sf"/>
</dbReference>
<dbReference type="SMART" id="SM00867">
    <property type="entry name" value="YceI"/>
    <property type="match status" value="1"/>
</dbReference>
<sequence length="204" mass="22132">MYKRGFIFAGVASFAVGVLASGAGAYAADEAAVSGTYQTDPGHRYITFSYSHVGYSRPTLRWRDWDATLEWDADDPSASSLSVVIDATSIDSGIDEFDGHLNGDRFFDTANHPKITFVSTKLVKTGDNTGVMTGDLTIKGVTKPVDLNVTLNRTARDGFFKAYKIGFTATGAVKRTDYGMDYAVPVVSDEVEINIQAEFNKPLD</sequence>
<evidence type="ECO:0000313" key="2">
    <source>
        <dbReference type="EMBL" id="VAW08546.1"/>
    </source>
</evidence>
<dbReference type="Gene3D" id="2.40.128.110">
    <property type="entry name" value="Lipid/polyisoprenoid-binding, YceI-like"/>
    <property type="match status" value="1"/>
</dbReference>
<dbReference type="Pfam" id="PF04264">
    <property type="entry name" value="YceI"/>
    <property type="match status" value="1"/>
</dbReference>